<dbReference type="RefSeq" id="WP_131464407.1">
    <property type="nucleotide sequence ID" value="NZ_BAVR01000015.1"/>
</dbReference>
<name>W4V4U9_9FIRM</name>
<dbReference type="OrthoDB" id="1736715at2"/>
<reference evidence="1" key="1">
    <citation type="journal article" date="2014" name="Genome Announc.">
        <title>Draft Genome Sequence of Clostridium straminisolvens Strain JCM 21531T, Isolated from a Cellulose-Degrading Bacterial Community.</title>
        <authorList>
            <person name="Yuki M."/>
            <person name="Oshima K."/>
            <person name="Suda W."/>
            <person name="Sakamoto M."/>
            <person name="Kitamura K."/>
            <person name="Iida T."/>
            <person name="Hattori M."/>
            <person name="Ohkuma M."/>
        </authorList>
    </citation>
    <scope>NUCLEOTIDE SEQUENCE [LARGE SCALE GENOMIC DNA]</scope>
    <source>
        <strain evidence="1">JCM 21531</strain>
    </source>
</reference>
<protein>
    <recommendedName>
        <fullName evidence="3">Butirosin biosynthesis protein H N-terminal domain-containing protein</fullName>
    </recommendedName>
</protein>
<gene>
    <name evidence="1" type="ORF">JCM21531_1645</name>
</gene>
<evidence type="ECO:0008006" key="3">
    <source>
        <dbReference type="Google" id="ProtNLM"/>
    </source>
</evidence>
<dbReference type="EMBL" id="BAVR01000015">
    <property type="protein sequence ID" value="GAE88216.1"/>
    <property type="molecule type" value="Genomic_DNA"/>
</dbReference>
<sequence>MFVSLDIDMYKDGFTREMFDCVDIPMAAAAGYYDKNFYYYFGILSAVEKNWSKKETIPDQEFLDSFANRSDNVFRRLGLRLERHRASDKVEMIQKLKACMKRKKPVLVYTKYSSLFYNIYYKAEEGEQLHLLVIDAWNSENNTFRIRDSAFLRGTELLDNDADVLFPIRVTEDMLTTMWESNYTGKAEKYMKDCFDGFFTLESDENTHITFQQIISYFISDMMQYDSNFLKIMDNLQELSESISTFPEFYARQFIGNVKGLFLALEQCLDNQKNYIFQEDEYIALRNDYITSRENRFYRLYQKALTKRCFTQKEKEQYAQKEKENNLKLLDFLKKVNEYNQKYYNSLKTIEKVDLSKYFNNVGFALNNTDGDIADLTGNGIYFLDDDLLHKRLNSSELFQMARKAKTGDCDNISCQGQEIEIPKGKYTEFFMLACSEYGSYSEKIEFLMDDNVVSEVEISISDFYQFALYGEKQFWSGEAYQRKDGTTKQLHFNAKIFQYEYNLGGNEINKIRLCNRRNIHIFAITLIK</sequence>
<proteinExistence type="predicted"/>
<dbReference type="Proteomes" id="UP000019109">
    <property type="component" value="Unassembled WGS sequence"/>
</dbReference>
<keyword evidence="2" id="KW-1185">Reference proteome</keyword>
<dbReference type="STRING" id="1294263.JCM21531_1645"/>
<evidence type="ECO:0000313" key="1">
    <source>
        <dbReference type="EMBL" id="GAE88216.1"/>
    </source>
</evidence>
<organism evidence="1 2">
    <name type="scientific">Acetivibrio straminisolvens JCM 21531</name>
    <dbReference type="NCBI Taxonomy" id="1294263"/>
    <lineage>
        <taxon>Bacteria</taxon>
        <taxon>Bacillati</taxon>
        <taxon>Bacillota</taxon>
        <taxon>Clostridia</taxon>
        <taxon>Eubacteriales</taxon>
        <taxon>Oscillospiraceae</taxon>
        <taxon>Acetivibrio</taxon>
    </lineage>
</organism>
<dbReference type="AlphaFoldDB" id="W4V4U9"/>
<comment type="caution">
    <text evidence="1">The sequence shown here is derived from an EMBL/GenBank/DDBJ whole genome shotgun (WGS) entry which is preliminary data.</text>
</comment>
<evidence type="ECO:0000313" key="2">
    <source>
        <dbReference type="Proteomes" id="UP000019109"/>
    </source>
</evidence>
<accession>W4V4U9</accession>